<proteinExistence type="inferred from homology"/>
<dbReference type="PANTHER" id="PTHR12902:SF33">
    <property type="entry name" value="PROTEIN SCAR3"/>
    <property type="match status" value="1"/>
</dbReference>
<feature type="region of interest" description="Disordered" evidence="3">
    <location>
        <begin position="621"/>
        <end position="661"/>
    </location>
</feature>
<dbReference type="Gene3D" id="1.20.5.340">
    <property type="match status" value="1"/>
</dbReference>
<feature type="region of interest" description="Disordered" evidence="3">
    <location>
        <begin position="188"/>
        <end position="284"/>
    </location>
</feature>
<feature type="compositionally biased region" description="Low complexity" evidence="3">
    <location>
        <begin position="228"/>
        <end position="239"/>
    </location>
</feature>
<comment type="function">
    <text evidence="2">Involved in regulation of actin and microtubule organization. Part of a WAVE complex that activates the Arp2/3 complex.</text>
</comment>
<keyword evidence="5" id="KW-1185">Reference proteome</keyword>
<evidence type="ECO:0000256" key="3">
    <source>
        <dbReference type="SAM" id="MobiDB-lite"/>
    </source>
</evidence>
<reference evidence="4 5" key="1">
    <citation type="submission" date="2024-12" db="EMBL/GenBank/DDBJ databases">
        <title>The unique morphological basis and parallel evolutionary history of personate flowers in Penstemon.</title>
        <authorList>
            <person name="Depatie T.H."/>
            <person name="Wessinger C.A."/>
        </authorList>
    </citation>
    <scope>NUCLEOTIDE SEQUENCE [LARGE SCALE GENOMIC DNA]</scope>
    <source>
        <strain evidence="4">WTNN_2</strain>
        <tissue evidence="4">Leaf</tissue>
    </source>
</reference>
<dbReference type="AlphaFoldDB" id="A0ABD3S6Z7"/>
<keyword evidence="2" id="KW-0206">Cytoskeleton</keyword>
<protein>
    <recommendedName>
        <fullName evidence="2">Protein SCAR</fullName>
    </recommendedName>
    <alternativeName>
        <fullName evidence="2">Protein WAVE</fullName>
    </alternativeName>
</protein>
<organism evidence="4 5">
    <name type="scientific">Penstemon smallii</name>
    <dbReference type="NCBI Taxonomy" id="265156"/>
    <lineage>
        <taxon>Eukaryota</taxon>
        <taxon>Viridiplantae</taxon>
        <taxon>Streptophyta</taxon>
        <taxon>Embryophyta</taxon>
        <taxon>Tracheophyta</taxon>
        <taxon>Spermatophyta</taxon>
        <taxon>Magnoliopsida</taxon>
        <taxon>eudicotyledons</taxon>
        <taxon>Gunneridae</taxon>
        <taxon>Pentapetalae</taxon>
        <taxon>asterids</taxon>
        <taxon>lamiids</taxon>
        <taxon>Lamiales</taxon>
        <taxon>Plantaginaceae</taxon>
        <taxon>Cheloneae</taxon>
        <taxon>Penstemon</taxon>
    </lineage>
</organism>
<feature type="compositionally biased region" description="Polar residues" evidence="3">
    <location>
        <begin position="560"/>
        <end position="572"/>
    </location>
</feature>
<feature type="compositionally biased region" description="Polar residues" evidence="3">
    <location>
        <begin position="880"/>
        <end position="890"/>
    </location>
</feature>
<dbReference type="GO" id="GO:0005856">
    <property type="term" value="C:cytoskeleton"/>
    <property type="evidence" value="ECO:0007669"/>
    <property type="project" value="UniProtKB-SubCell"/>
</dbReference>
<evidence type="ECO:0000313" key="5">
    <source>
        <dbReference type="Proteomes" id="UP001634393"/>
    </source>
</evidence>
<dbReference type="GO" id="GO:0030036">
    <property type="term" value="P:actin cytoskeleton organization"/>
    <property type="evidence" value="ECO:0007669"/>
    <property type="project" value="UniProtKB-UniRule"/>
</dbReference>
<dbReference type="Gene3D" id="6.10.280.150">
    <property type="match status" value="2"/>
</dbReference>
<dbReference type="GO" id="GO:0003779">
    <property type="term" value="F:actin binding"/>
    <property type="evidence" value="ECO:0007669"/>
    <property type="project" value="UniProtKB-UniRule"/>
</dbReference>
<dbReference type="EMBL" id="JBJXBP010000007">
    <property type="protein sequence ID" value="KAL3820294.1"/>
    <property type="molecule type" value="Genomic_DNA"/>
</dbReference>
<dbReference type="Proteomes" id="UP001634393">
    <property type="component" value="Unassembled WGS sequence"/>
</dbReference>
<gene>
    <name evidence="4" type="ORF">ACJIZ3_006199</name>
</gene>
<evidence type="ECO:0000256" key="2">
    <source>
        <dbReference type="RuleBase" id="RU367034"/>
    </source>
</evidence>
<feature type="compositionally biased region" description="Basic residues" evidence="3">
    <location>
        <begin position="189"/>
        <end position="198"/>
    </location>
</feature>
<comment type="subcellular location">
    <subcellularLocation>
        <location evidence="2">Cytoplasm</location>
        <location evidence="2">Cytoskeleton</location>
    </subcellularLocation>
</comment>
<feature type="compositionally biased region" description="Basic and acidic residues" evidence="3">
    <location>
        <begin position="1058"/>
        <end position="1071"/>
    </location>
</feature>
<dbReference type="InterPro" id="IPR028288">
    <property type="entry name" value="SCAR/WAVE_fam"/>
</dbReference>
<feature type="compositionally biased region" description="Polar residues" evidence="3">
    <location>
        <begin position="210"/>
        <end position="227"/>
    </location>
</feature>
<accession>A0ABD3S6Z7</accession>
<dbReference type="PANTHER" id="PTHR12902">
    <property type="entry name" value="WASP-1"/>
    <property type="match status" value="1"/>
</dbReference>
<evidence type="ECO:0000313" key="4">
    <source>
        <dbReference type="EMBL" id="KAL3820294.1"/>
    </source>
</evidence>
<sequence>MPLVRVEVRNEYALGAPELYREANKEDPKEILEGVAVAGLIGVLRQLGDLAEFAAEVFHGLQEEVTITSSRSHKLMARVQRIEAALSPLEKAILAQRSHLHFAYTAGSNWHTRIRCEKNHFVYGDVPQFIMDSYEDSRDPPRLHLLDRFDSGGPGSCLKRYSDPTFFKRASVASGEATTEKIPIDKNGHKIKKRRSRTRNGEVSRGASFSYHSGRTHFSQMNAGGHNSPTPTTSTYDTTLRSDVGTQSNLDLRNGSGYNEADFRPSYSTQPEEQESGVSISSPVKRHDNDFLDFNFLEKKNTVPCDDIQINQLQEQAGCSSSSVTWDEKTETLEPTMQGYDHDSMSQEDDHDINLESFSPKLDPETVGNKPVKFETFDKMDIQFFNEGVPALDSGDVQPEDIESETDDFMDALNTIESESETDVECTRKQDLEHYTKLEDKAVDDGLSELMRPHSDCQSSNSESNVLANSTLTGSCGHDLIEVTPKSPSAAYCSINEVAVKNENNTVSPVDNALLSAQRSRDLLNPGSPCIPQSVDSPENDTIYDATIVESVSTNFSDNISRISDINGTKSSPESKKPAPETANVAPVTFWTNGGLLGLQPSKPPDWSRLNALPEDHVFKKDETISSSSKHLISSDKDVGNPDQTENSKNFEEGPCTDGYQEYQESGISFRRKTSWKISPSDLNVKLGKSSDSLYPNNPSCTGASVMASGSSLPVNSDFQAGRKHEENGRSSSRMFELSNRLLTTGSIKTVLPNGDQNCSPNAFEQNTRQNISYQTISGRTKDLLGVDSLIPSPSSSPPLEHMKISFQPIDGFETSKLKLKFPDGNFNNESSKVIFPSFQLVPEENFIRHNVGSDSDDDTFCKSSPSLSDDCHSHHFESNSEQWESGESPSSKDHDLYDSLRRISLTESVSTVPENESAIRNDINHNSGLQFPPTENSVKNSQSCRSFDLQSLDTLNHSFRELRNDTYLKDLVEPQIAPGPGPPPLPPFQWRSMKPNMDVIGNESEKMPEDSNYVFNYKHSGSTISQQPKAAPFSEDQSFETTKVHKSKKLSSQKSNGHREANQGKIIDEKEDFLHQIRSKSFNLRPIGKAKTNAQSGGSANVQVTAILEKANAIRQAVGSDDGEDDGNWSDT</sequence>
<keyword evidence="2" id="KW-0009">Actin-binding</keyword>
<feature type="region of interest" description="Disordered" evidence="3">
    <location>
        <begin position="560"/>
        <end position="583"/>
    </location>
</feature>
<keyword evidence="2" id="KW-0963">Cytoplasm</keyword>
<feature type="region of interest" description="Disordered" evidence="3">
    <location>
        <begin position="872"/>
        <end position="896"/>
    </location>
</feature>
<name>A0ABD3S6Z7_9LAMI</name>
<feature type="compositionally biased region" description="Polar residues" evidence="3">
    <location>
        <begin position="266"/>
        <end position="282"/>
    </location>
</feature>
<comment type="caution">
    <text evidence="4">The sequence shown here is derived from an EMBL/GenBank/DDBJ whole genome shotgun (WGS) entry which is preliminary data.</text>
</comment>
<evidence type="ECO:0000256" key="1">
    <source>
        <dbReference type="ARBA" id="ARBA00006993"/>
    </source>
</evidence>
<comment type="similarity">
    <text evidence="1 2">Belongs to the SCAR/WAVE family.</text>
</comment>
<feature type="region of interest" description="Disordered" evidence="3">
    <location>
        <begin position="1026"/>
        <end position="1071"/>
    </location>
</feature>